<dbReference type="Pfam" id="PF03602">
    <property type="entry name" value="Cons_hypoth95"/>
    <property type="match status" value="1"/>
</dbReference>
<keyword evidence="1 4" id="KW-0489">Methyltransferase</keyword>
<name>A0A538TSV8_UNCEI</name>
<dbReference type="EMBL" id="VBOZ01000008">
    <property type="protein sequence ID" value="TMQ66723.1"/>
    <property type="molecule type" value="Genomic_DNA"/>
</dbReference>
<dbReference type="PANTHER" id="PTHR43542">
    <property type="entry name" value="METHYLTRANSFERASE"/>
    <property type="match status" value="1"/>
</dbReference>
<evidence type="ECO:0000313" key="5">
    <source>
        <dbReference type="Proteomes" id="UP000317691"/>
    </source>
</evidence>
<dbReference type="NCBIfam" id="TIGR00095">
    <property type="entry name" value="16S rRNA (guanine(966)-N(2))-methyltransferase RsmD"/>
    <property type="match status" value="1"/>
</dbReference>
<dbReference type="CDD" id="cd02440">
    <property type="entry name" value="AdoMet_MTases"/>
    <property type="match status" value="1"/>
</dbReference>
<dbReference type="GO" id="GO:0052913">
    <property type="term" value="F:16S rRNA (guanine(966)-N(2))-methyltransferase activity"/>
    <property type="evidence" value="ECO:0007669"/>
    <property type="project" value="UniProtKB-EC"/>
</dbReference>
<comment type="caution">
    <text evidence="4">The sequence shown here is derived from an EMBL/GenBank/DDBJ whole genome shotgun (WGS) entry which is preliminary data.</text>
</comment>
<dbReference type="Gene3D" id="3.40.50.150">
    <property type="entry name" value="Vaccinia Virus protein VP39"/>
    <property type="match status" value="1"/>
</dbReference>
<feature type="compositionally biased region" description="Basic and acidic residues" evidence="3">
    <location>
        <begin position="18"/>
        <end position="34"/>
    </location>
</feature>
<evidence type="ECO:0000256" key="1">
    <source>
        <dbReference type="ARBA" id="ARBA00022603"/>
    </source>
</evidence>
<keyword evidence="2 4" id="KW-0808">Transferase</keyword>
<organism evidence="4 5">
    <name type="scientific">Eiseniibacteriota bacterium</name>
    <dbReference type="NCBI Taxonomy" id="2212470"/>
    <lineage>
        <taxon>Bacteria</taxon>
        <taxon>Candidatus Eiseniibacteriota</taxon>
    </lineage>
</organism>
<dbReference type="AlphaFoldDB" id="A0A538TSV8"/>
<feature type="compositionally biased region" description="Gly residues" evidence="3">
    <location>
        <begin position="1"/>
        <end position="10"/>
    </location>
</feature>
<dbReference type="InterPro" id="IPR004398">
    <property type="entry name" value="RNA_MeTrfase_RsmD"/>
</dbReference>
<dbReference type="EC" id="2.1.1.171" evidence="4"/>
<dbReference type="Proteomes" id="UP000317691">
    <property type="component" value="Unassembled WGS sequence"/>
</dbReference>
<dbReference type="SUPFAM" id="SSF53335">
    <property type="entry name" value="S-adenosyl-L-methionine-dependent methyltransferases"/>
    <property type="match status" value="1"/>
</dbReference>
<gene>
    <name evidence="4" type="primary">rsmD</name>
    <name evidence="4" type="ORF">E6K79_02105</name>
</gene>
<sequence>MGGAAGALRGGGRRHGSDRRPDAGGRGGSDRNAVERASGVGLVRIVGGSLRGRRLRVPDRGVRPTSEKTREAIFDILGPRLVQGARVLDLFAGTGAMGIEALSRGAERADFVDGRKSVARTLSANLRVVGLESRARVHVADLNHPALPPELEGTWGLIFLDPPYDGDAGSLWVEALARASSIEPSGCLVYERRKGTAAPEPAALALATERTYGDTTVAFYRAGVPPGEAPRGGT</sequence>
<feature type="region of interest" description="Disordered" evidence="3">
    <location>
        <begin position="1"/>
        <end position="34"/>
    </location>
</feature>
<dbReference type="InterPro" id="IPR029063">
    <property type="entry name" value="SAM-dependent_MTases_sf"/>
</dbReference>
<reference evidence="4 5" key="1">
    <citation type="journal article" date="2019" name="Nat. Microbiol.">
        <title>Mediterranean grassland soil C-N compound turnover is dependent on rainfall and depth, and is mediated by genomically divergent microorganisms.</title>
        <authorList>
            <person name="Diamond S."/>
            <person name="Andeer P.F."/>
            <person name="Li Z."/>
            <person name="Crits-Christoph A."/>
            <person name="Burstein D."/>
            <person name="Anantharaman K."/>
            <person name="Lane K.R."/>
            <person name="Thomas B.C."/>
            <person name="Pan C."/>
            <person name="Northen T.R."/>
            <person name="Banfield J.F."/>
        </authorList>
    </citation>
    <scope>NUCLEOTIDE SEQUENCE [LARGE SCALE GENOMIC DNA]</scope>
    <source>
        <strain evidence="4">WS_9</strain>
    </source>
</reference>
<proteinExistence type="predicted"/>
<dbReference type="PANTHER" id="PTHR43542:SF1">
    <property type="entry name" value="METHYLTRANSFERASE"/>
    <property type="match status" value="1"/>
</dbReference>
<evidence type="ECO:0000256" key="3">
    <source>
        <dbReference type="SAM" id="MobiDB-lite"/>
    </source>
</evidence>
<evidence type="ECO:0000256" key="2">
    <source>
        <dbReference type="ARBA" id="ARBA00022679"/>
    </source>
</evidence>
<protein>
    <submittedName>
        <fullName evidence="4">16S rRNA (Guanine(966)-N(2))-methyltransferase RsmD</fullName>
        <ecNumber evidence="4">2.1.1.171</ecNumber>
    </submittedName>
</protein>
<evidence type="ECO:0000313" key="4">
    <source>
        <dbReference type="EMBL" id="TMQ66723.1"/>
    </source>
</evidence>
<accession>A0A538TSV8</accession>